<dbReference type="Proteomes" id="UP001155027">
    <property type="component" value="Unassembled WGS sequence"/>
</dbReference>
<reference evidence="1" key="1">
    <citation type="submission" date="2022-08" db="EMBL/GenBank/DDBJ databases">
        <title>Genomic Encyclopedia of Type Strains, Phase V (KMG-V): Genome sequencing to study the core and pangenomes of soil and plant-associated prokaryotes.</title>
        <authorList>
            <person name="Whitman W."/>
        </authorList>
    </citation>
    <scope>NUCLEOTIDE SEQUENCE</scope>
    <source>
        <strain evidence="1">0</strain>
    </source>
</reference>
<accession>A0A9X2PW86</accession>
<gene>
    <name evidence="1" type="ORF">GGP71_001905</name>
</gene>
<organism evidence="1 2">
    <name type="scientific">Salinibacter ruber</name>
    <dbReference type="NCBI Taxonomy" id="146919"/>
    <lineage>
        <taxon>Bacteria</taxon>
        <taxon>Pseudomonadati</taxon>
        <taxon>Rhodothermota</taxon>
        <taxon>Rhodothermia</taxon>
        <taxon>Rhodothermales</taxon>
        <taxon>Salinibacteraceae</taxon>
        <taxon>Salinibacter</taxon>
    </lineage>
</organism>
<comment type="caution">
    <text evidence="1">The sequence shown here is derived from an EMBL/GenBank/DDBJ whole genome shotgun (WGS) entry which is preliminary data.</text>
</comment>
<protein>
    <recommendedName>
        <fullName evidence="3">Adhesin domain-containing protein</fullName>
    </recommendedName>
</protein>
<name>A0A9X2PW86_9BACT</name>
<evidence type="ECO:0000313" key="1">
    <source>
        <dbReference type="EMBL" id="MCS3677977.1"/>
    </source>
</evidence>
<sequence length="286" mass="29425">MSDPTALWNAAIGLVLSLGVATGAAGQPAPPDTVEDTVRLAPEGTVDLSDTHEGTITVTTWERDRLAYRIAPVSAKDSMVASNAIVRRTDQGFLIDQDGASWSLRIPGLLRISPSAGGNLAAHYHVTMPETATLEIEDYTSTIDVSGVEGDVEIDTHAGTVAVDSVDGMLDLGAHSGRITATGIRGGIALDVFSGDASVAFETLSAPSTAETHSGTLRFFLPAEAGFTLQTDLDSTGLVVDEAFGPPSTNDEGRAFNGGGPTLALDAPPGAVTVRPLEAHEAAGPH</sequence>
<evidence type="ECO:0000313" key="2">
    <source>
        <dbReference type="Proteomes" id="UP001155027"/>
    </source>
</evidence>
<dbReference type="RefSeq" id="WP_259080404.1">
    <property type="nucleotide sequence ID" value="NZ_JANUAU010000005.1"/>
</dbReference>
<dbReference type="EMBL" id="JANUAU010000005">
    <property type="protein sequence ID" value="MCS3677977.1"/>
    <property type="molecule type" value="Genomic_DNA"/>
</dbReference>
<evidence type="ECO:0008006" key="3">
    <source>
        <dbReference type="Google" id="ProtNLM"/>
    </source>
</evidence>
<proteinExistence type="predicted"/>
<dbReference type="AlphaFoldDB" id="A0A9X2PW86"/>